<evidence type="ECO:0000313" key="2">
    <source>
        <dbReference type="Proteomes" id="UP001499909"/>
    </source>
</evidence>
<comment type="caution">
    <text evidence="1">The sequence shown here is derived from an EMBL/GenBank/DDBJ whole genome shotgun (WGS) entry which is preliminary data.</text>
</comment>
<proteinExistence type="predicted"/>
<dbReference type="Proteomes" id="UP001499909">
    <property type="component" value="Unassembled WGS sequence"/>
</dbReference>
<protein>
    <submittedName>
        <fullName evidence="1">Uncharacterized protein</fullName>
    </submittedName>
</protein>
<sequence length="83" mass="9491">MQPLEAFNHLPPAAQLLYTWEHGYYLAARPGKAPGLIKLYQVGALFVEIHFRNPNEFEVVRAFRDPGLLLPYLDQLNLDDLLA</sequence>
<dbReference type="EMBL" id="BAABDH010000031">
    <property type="protein sequence ID" value="GAA3932685.1"/>
    <property type="molecule type" value="Genomic_DNA"/>
</dbReference>
<evidence type="ECO:0000313" key="1">
    <source>
        <dbReference type="EMBL" id="GAA3932685.1"/>
    </source>
</evidence>
<keyword evidence="2" id="KW-1185">Reference proteome</keyword>
<dbReference type="RefSeq" id="WP_345112545.1">
    <property type="nucleotide sequence ID" value="NZ_BAABDH010000031.1"/>
</dbReference>
<accession>A0ABP7MY59</accession>
<gene>
    <name evidence="1" type="ORF">GCM10022406_16830</name>
</gene>
<name>A0ABP7MY59_9BACT</name>
<reference evidence="2" key="1">
    <citation type="journal article" date="2019" name="Int. J. Syst. Evol. Microbiol.">
        <title>The Global Catalogue of Microorganisms (GCM) 10K type strain sequencing project: providing services to taxonomists for standard genome sequencing and annotation.</title>
        <authorList>
            <consortium name="The Broad Institute Genomics Platform"/>
            <consortium name="The Broad Institute Genome Sequencing Center for Infectious Disease"/>
            <person name="Wu L."/>
            <person name="Ma J."/>
        </authorList>
    </citation>
    <scope>NUCLEOTIDE SEQUENCE [LARGE SCALE GENOMIC DNA]</scope>
    <source>
        <strain evidence="2">JCM 17214</strain>
    </source>
</reference>
<organism evidence="1 2">
    <name type="scientific">Hymenobacter algoricola</name>
    <dbReference type="NCBI Taxonomy" id="486267"/>
    <lineage>
        <taxon>Bacteria</taxon>
        <taxon>Pseudomonadati</taxon>
        <taxon>Bacteroidota</taxon>
        <taxon>Cytophagia</taxon>
        <taxon>Cytophagales</taxon>
        <taxon>Hymenobacteraceae</taxon>
        <taxon>Hymenobacter</taxon>
    </lineage>
</organism>